<dbReference type="InterPro" id="IPR014001">
    <property type="entry name" value="Helicase_ATP-bd"/>
</dbReference>
<evidence type="ECO:0000313" key="5">
    <source>
        <dbReference type="EMBL" id="TCJ94803.1"/>
    </source>
</evidence>
<dbReference type="GO" id="GO:0016787">
    <property type="term" value="F:hydrolase activity"/>
    <property type="evidence" value="ECO:0007669"/>
    <property type="project" value="UniProtKB-KW"/>
</dbReference>
<dbReference type="SUPFAM" id="SSF52540">
    <property type="entry name" value="P-loop containing nucleoside triphosphate hydrolases"/>
    <property type="match status" value="2"/>
</dbReference>
<protein>
    <submittedName>
        <fullName evidence="5">SNF2 family DNA or RNA helicase</fullName>
    </submittedName>
</protein>
<dbReference type="EMBL" id="SMFT01000006">
    <property type="protein sequence ID" value="TCJ94803.1"/>
    <property type="molecule type" value="Genomic_DNA"/>
</dbReference>
<keyword evidence="2 5" id="KW-0347">Helicase</keyword>
<dbReference type="Pfam" id="PF00271">
    <property type="entry name" value="Helicase_C"/>
    <property type="match status" value="1"/>
</dbReference>
<dbReference type="OrthoDB" id="9760715at2"/>
<sequence>MKVLEWIKELFDKHSHLNNIKWKIDKINIAEGINFVLPPEVNDSLENYILNNSLFAAQYAYLKDLYDRELATKIPNGFTVNSETIASLSDDFAQLFDFPPLFKGQYEANIHNKISQASFRVNYILIMEDGQKIFQYELTGPFLKISDNEIYRLNLADWQALYALHCHQNLPLSQYNEYENAQLVYQLQLARKNGMPVDLRHFDNNDIEVLKPNSIGVAMQTLPDGSLELIPNIRNIDIEEIRQRTGQLSQNNTCLLRVNKKIVLFEPKQLEAMQEILSKKQITKEQVTHFIASPSAYLDASLIDLDLGFSLRAYGAEKFSHFYAGEVEKSNIDWFYQQGKIESVKVLNNIIKDIAQLNDIENDITKTYEANAQILKVENREIDISDREEVEETLNKLKNKFSFDSQLDNQENQENNHKKETIVIDIEKNDDEMGFSDYEHRHNLDIQQQRFERDNLKRTPYLHQEEGIHWLLAHITNTKGALLADDMGLGKTYMTLVAIHEQYCRCEKQDKTKKPILIVAPLSLLENWRDEIDKTFIKSPFKDVIILQAEADLKRFKVHNQKETKAILEEDNNVDLEKLTYSLKIGNGYSINRLDMPSRLVLTTYQTLRDYQFSLALVDWGMVIFDEAQNLKNPNTLATRAAKGLKADFKLLATGTPVENSLKDFWCLMDTATPGLLGAWQDFREQYIQPIISAKNEEVFAKKIEIGKRLRHKVGNFMLRRTKEENLKGLPNKIIYTGDEQDQDKHFLPILATEMKSQQLYAYNEIIEKVNQCDIEDKRKLILSSLRELKVTSIHHHLNINDKNIVNNAFTSVKIKTLLSILDLIREKKEKAIIFVETKIIQSYLTALIAQKYKIIVDIINGEIQAVSKKANKKTRKSIIDNFQAKEGFNILIISPIAAGVGLTVVGANNVIHLERHWNPAKEAQATDRVYRIGQTKTVNVYLPMALHPNAISFDLQLNRLLNKKVDLSNAIVENSNDTNLYEEFSSLFAK</sequence>
<reference evidence="5 6" key="1">
    <citation type="submission" date="2019-03" db="EMBL/GenBank/DDBJ databases">
        <title>Genomic Encyclopedia of Type Strains, Phase IV (KMG-IV): sequencing the most valuable type-strain genomes for metagenomic binning, comparative biology and taxonomic classification.</title>
        <authorList>
            <person name="Goeker M."/>
        </authorList>
    </citation>
    <scope>NUCLEOTIDE SEQUENCE [LARGE SCALE GENOMIC DNA]</scope>
    <source>
        <strain evidence="5 6">DSM 15534</strain>
    </source>
</reference>
<dbReference type="InterPro" id="IPR038718">
    <property type="entry name" value="SNF2-like_sf"/>
</dbReference>
<dbReference type="InterPro" id="IPR000330">
    <property type="entry name" value="SNF2_N"/>
</dbReference>
<name>A0A4R1FK20_9PAST</name>
<evidence type="ECO:0000256" key="2">
    <source>
        <dbReference type="ARBA" id="ARBA00022806"/>
    </source>
</evidence>
<keyword evidence="1" id="KW-0378">Hydrolase</keyword>
<dbReference type="GO" id="GO:0005524">
    <property type="term" value="F:ATP binding"/>
    <property type="evidence" value="ECO:0007669"/>
    <property type="project" value="InterPro"/>
</dbReference>
<evidence type="ECO:0000259" key="3">
    <source>
        <dbReference type="PROSITE" id="PS51192"/>
    </source>
</evidence>
<keyword evidence="6" id="KW-1185">Reference proteome</keyword>
<feature type="domain" description="Helicase ATP-binding" evidence="3">
    <location>
        <begin position="472"/>
        <end position="675"/>
    </location>
</feature>
<keyword evidence="2 5" id="KW-0547">Nucleotide-binding</keyword>
<evidence type="ECO:0000256" key="1">
    <source>
        <dbReference type="ARBA" id="ARBA00022801"/>
    </source>
</evidence>
<evidence type="ECO:0000259" key="4">
    <source>
        <dbReference type="PROSITE" id="PS51194"/>
    </source>
</evidence>
<dbReference type="InterPro" id="IPR050496">
    <property type="entry name" value="SNF2_RAD54_helicase_repair"/>
</dbReference>
<gene>
    <name evidence="5" type="ORF">EV694_2037</name>
</gene>
<proteinExistence type="predicted"/>
<dbReference type="SMART" id="SM00487">
    <property type="entry name" value="DEXDc"/>
    <property type="match status" value="1"/>
</dbReference>
<dbReference type="InterPro" id="IPR027417">
    <property type="entry name" value="P-loop_NTPase"/>
</dbReference>
<accession>A0A4R1FK20</accession>
<dbReference type="AlphaFoldDB" id="A0A4R1FK20"/>
<dbReference type="Pfam" id="PF00176">
    <property type="entry name" value="SNF2-rel_dom"/>
    <property type="match status" value="1"/>
</dbReference>
<keyword evidence="2 5" id="KW-0067">ATP-binding</keyword>
<dbReference type="CDD" id="cd18793">
    <property type="entry name" value="SF2_C_SNF"/>
    <property type="match status" value="1"/>
</dbReference>
<dbReference type="PROSITE" id="PS51194">
    <property type="entry name" value="HELICASE_CTER"/>
    <property type="match status" value="1"/>
</dbReference>
<dbReference type="SMART" id="SM00490">
    <property type="entry name" value="HELICc"/>
    <property type="match status" value="1"/>
</dbReference>
<dbReference type="GO" id="GO:0004386">
    <property type="term" value="F:helicase activity"/>
    <property type="evidence" value="ECO:0007669"/>
    <property type="project" value="UniProtKB-KW"/>
</dbReference>
<dbReference type="PANTHER" id="PTHR45629">
    <property type="entry name" value="SNF2/RAD54 FAMILY MEMBER"/>
    <property type="match status" value="1"/>
</dbReference>
<dbReference type="InterPro" id="IPR049730">
    <property type="entry name" value="SNF2/RAD54-like_C"/>
</dbReference>
<dbReference type="PROSITE" id="PS51192">
    <property type="entry name" value="HELICASE_ATP_BIND_1"/>
    <property type="match status" value="1"/>
</dbReference>
<dbReference type="InterPro" id="IPR001650">
    <property type="entry name" value="Helicase_C-like"/>
</dbReference>
<dbReference type="Gene3D" id="3.40.50.10810">
    <property type="entry name" value="Tandem AAA-ATPase domain"/>
    <property type="match status" value="1"/>
</dbReference>
<comment type="caution">
    <text evidence="5">The sequence shown here is derived from an EMBL/GenBank/DDBJ whole genome shotgun (WGS) entry which is preliminary data.</text>
</comment>
<feature type="domain" description="Helicase C-terminal" evidence="4">
    <location>
        <begin position="817"/>
        <end position="980"/>
    </location>
</feature>
<organism evidence="5 6">
    <name type="scientific">Volucribacter psittacicida</name>
    <dbReference type="NCBI Taxonomy" id="203482"/>
    <lineage>
        <taxon>Bacteria</taxon>
        <taxon>Pseudomonadati</taxon>
        <taxon>Pseudomonadota</taxon>
        <taxon>Gammaproteobacteria</taxon>
        <taxon>Pasteurellales</taxon>
        <taxon>Pasteurellaceae</taxon>
        <taxon>Volucribacter</taxon>
    </lineage>
</organism>
<dbReference type="RefSeq" id="WP_132692079.1">
    <property type="nucleotide sequence ID" value="NZ_SMFT01000006.1"/>
</dbReference>
<evidence type="ECO:0000313" key="6">
    <source>
        <dbReference type="Proteomes" id="UP000294702"/>
    </source>
</evidence>
<dbReference type="Proteomes" id="UP000294702">
    <property type="component" value="Unassembled WGS sequence"/>
</dbReference>
<dbReference type="PANTHER" id="PTHR45629:SF7">
    <property type="entry name" value="DNA EXCISION REPAIR PROTEIN ERCC-6-RELATED"/>
    <property type="match status" value="1"/>
</dbReference>
<dbReference type="Gene3D" id="3.40.50.300">
    <property type="entry name" value="P-loop containing nucleotide triphosphate hydrolases"/>
    <property type="match status" value="1"/>
</dbReference>